<protein>
    <submittedName>
        <fullName evidence="1">Uncharacterized protein</fullName>
    </submittedName>
</protein>
<evidence type="ECO:0000313" key="1">
    <source>
        <dbReference type="EMBL" id="KRO14577.1"/>
    </source>
</evidence>
<dbReference type="Proteomes" id="UP000051783">
    <property type="component" value="Unassembled WGS sequence"/>
</dbReference>
<sequence>MNFLATDYTQLMEDLRTGQRESFSVEPENFMVFHDAYMNYEYRKRIIGMAGLDGQVIYHFESDDKPSK</sequence>
<dbReference type="AlphaFoldDB" id="A0A0R2MLE0"/>
<proteinExistence type="predicted"/>
<dbReference type="EMBL" id="JQCL01000011">
    <property type="protein sequence ID" value="KRO14577.1"/>
    <property type="molecule type" value="Genomic_DNA"/>
</dbReference>
<dbReference type="STRING" id="942150.IV64_GL000977"/>
<dbReference type="PATRIC" id="fig|942150.3.peg.1007"/>
<accession>A0A0R2MLE0</accession>
<evidence type="ECO:0000313" key="2">
    <source>
        <dbReference type="Proteomes" id="UP000051783"/>
    </source>
</evidence>
<reference evidence="1 2" key="1">
    <citation type="journal article" date="2015" name="Genome Announc.">
        <title>Expanding the biotechnology potential of lactobacilli through comparative genomics of 213 strains and associated genera.</title>
        <authorList>
            <person name="Sun Z."/>
            <person name="Harris H.M."/>
            <person name="McCann A."/>
            <person name="Guo C."/>
            <person name="Argimon S."/>
            <person name="Zhang W."/>
            <person name="Yang X."/>
            <person name="Jeffery I.B."/>
            <person name="Cooney J.C."/>
            <person name="Kagawa T.F."/>
            <person name="Liu W."/>
            <person name="Song Y."/>
            <person name="Salvetti E."/>
            <person name="Wrobel A."/>
            <person name="Rasinkangas P."/>
            <person name="Parkhill J."/>
            <person name="Rea M.C."/>
            <person name="O'Sullivan O."/>
            <person name="Ritari J."/>
            <person name="Douillard F.P."/>
            <person name="Paul Ross R."/>
            <person name="Yang R."/>
            <person name="Briner A.E."/>
            <person name="Felis G.E."/>
            <person name="de Vos W.M."/>
            <person name="Barrangou R."/>
            <person name="Klaenhammer T.R."/>
            <person name="Caufield P.W."/>
            <person name="Cui Y."/>
            <person name="Zhang H."/>
            <person name="O'Toole P.W."/>
        </authorList>
    </citation>
    <scope>NUCLEOTIDE SEQUENCE [LARGE SCALE GENOMIC DNA]</scope>
    <source>
        <strain evidence="1 2">LMG 26013</strain>
    </source>
</reference>
<keyword evidence="2" id="KW-1185">Reference proteome</keyword>
<name>A0A0R2MLE0_9LACO</name>
<organism evidence="1 2">
    <name type="scientific">Lactiplantibacillus xiangfangensis</name>
    <dbReference type="NCBI Taxonomy" id="942150"/>
    <lineage>
        <taxon>Bacteria</taxon>
        <taxon>Bacillati</taxon>
        <taxon>Bacillota</taxon>
        <taxon>Bacilli</taxon>
        <taxon>Lactobacillales</taxon>
        <taxon>Lactobacillaceae</taxon>
        <taxon>Lactiplantibacillus</taxon>
    </lineage>
</organism>
<gene>
    <name evidence="1" type="ORF">IV64_GL000977</name>
</gene>
<comment type="caution">
    <text evidence="1">The sequence shown here is derived from an EMBL/GenBank/DDBJ whole genome shotgun (WGS) entry which is preliminary data.</text>
</comment>